<keyword evidence="1" id="KW-0472">Membrane</keyword>
<evidence type="ECO:0000313" key="4">
    <source>
        <dbReference type="Proteomes" id="UP000254504"/>
    </source>
</evidence>
<organism evidence="2 4">
    <name type="scientific">Aliarcobacter trophiarum LMG 25534</name>
    <dbReference type="NCBI Taxonomy" id="1032241"/>
    <lineage>
        <taxon>Bacteria</taxon>
        <taxon>Pseudomonadati</taxon>
        <taxon>Campylobacterota</taxon>
        <taxon>Epsilonproteobacteria</taxon>
        <taxon>Campylobacterales</taxon>
        <taxon>Arcobacteraceae</taxon>
        <taxon>Aliarcobacter</taxon>
    </lineage>
</organism>
<reference evidence="2 4" key="2">
    <citation type="submission" date="2018-07" db="EMBL/GenBank/DDBJ databases">
        <title>Complete genome of the Arcobacter trophiarum type strain LMG 25534.</title>
        <authorList>
            <person name="Miller W.G."/>
            <person name="Yee E."/>
        </authorList>
    </citation>
    <scope>NUCLEOTIDE SEQUENCE [LARGE SCALE GENOMIC DNA]</scope>
    <source>
        <strain evidence="2 4">LMG 25534</strain>
    </source>
</reference>
<dbReference type="EMBL" id="PDKD01000005">
    <property type="protein sequence ID" value="RXJ92112.1"/>
    <property type="molecule type" value="Genomic_DNA"/>
</dbReference>
<dbReference type="Proteomes" id="UP000254504">
    <property type="component" value="Chromosome"/>
</dbReference>
<proteinExistence type="predicted"/>
<accession>A0AAD0QJD9</accession>
<dbReference type="KEGG" id="atp:ATR_0925"/>
<keyword evidence="1" id="KW-1133">Transmembrane helix</keyword>
<evidence type="ECO:0000256" key="1">
    <source>
        <dbReference type="SAM" id="Phobius"/>
    </source>
</evidence>
<protein>
    <submittedName>
        <fullName evidence="2">Uncharacterized protein</fullName>
    </submittedName>
</protein>
<reference evidence="3 5" key="1">
    <citation type="submission" date="2017-10" db="EMBL/GenBank/DDBJ databases">
        <title>Genomics of the genus Arcobacter.</title>
        <authorList>
            <person name="Perez-Cataluna A."/>
            <person name="Figueras M.J."/>
        </authorList>
    </citation>
    <scope>NUCLEOTIDE SEQUENCE [LARGE SCALE GENOMIC DNA]</scope>
    <source>
        <strain evidence="3 5">LMG 25534</strain>
    </source>
</reference>
<name>A0AAD0QJD9_9BACT</name>
<sequence>MEYLGTITLTIILIVLFIYFTNKNILKKTQTKLDIVNRYKVALLKVLEETKEDKELQKSSKIEFLKEINSELSRNIFFEKHEIRVIIEELSKMETE</sequence>
<dbReference type="AlphaFoldDB" id="A0AAD0QJD9"/>
<dbReference type="EMBL" id="CP031367">
    <property type="protein sequence ID" value="AXK48791.1"/>
    <property type="molecule type" value="Genomic_DNA"/>
</dbReference>
<evidence type="ECO:0000313" key="2">
    <source>
        <dbReference type="EMBL" id="AXK48791.1"/>
    </source>
</evidence>
<dbReference type="Proteomes" id="UP000289132">
    <property type="component" value="Unassembled WGS sequence"/>
</dbReference>
<feature type="transmembrane region" description="Helical" evidence="1">
    <location>
        <begin position="6"/>
        <end position="22"/>
    </location>
</feature>
<keyword evidence="1" id="KW-0812">Transmembrane</keyword>
<dbReference type="RefSeq" id="WP_115428302.1">
    <property type="nucleotide sequence ID" value="NZ_CP031367.1"/>
</dbReference>
<gene>
    <name evidence="2" type="ORF">ATR_0925</name>
    <name evidence="3" type="ORF">CRU87_04535</name>
</gene>
<evidence type="ECO:0000313" key="3">
    <source>
        <dbReference type="EMBL" id="RXJ92112.1"/>
    </source>
</evidence>
<evidence type="ECO:0000313" key="5">
    <source>
        <dbReference type="Proteomes" id="UP000289132"/>
    </source>
</evidence>
<keyword evidence="5" id="KW-1185">Reference proteome</keyword>